<evidence type="ECO:0000256" key="2">
    <source>
        <dbReference type="ARBA" id="ARBA00022840"/>
    </source>
</evidence>
<dbReference type="InterPro" id="IPR011009">
    <property type="entry name" value="Kinase-like_dom_sf"/>
</dbReference>
<evidence type="ECO:0000256" key="1">
    <source>
        <dbReference type="ARBA" id="ARBA00022741"/>
    </source>
</evidence>
<dbReference type="EMBL" id="CAWYQH010000002">
    <property type="protein sequence ID" value="CAK8673205.1"/>
    <property type="molecule type" value="Genomic_DNA"/>
</dbReference>
<evidence type="ECO:0000313" key="6">
    <source>
        <dbReference type="Proteomes" id="UP001642483"/>
    </source>
</evidence>
<feature type="binding site" evidence="3">
    <location>
        <position position="559"/>
    </location>
    <ligand>
        <name>ATP</name>
        <dbReference type="ChEBI" id="CHEBI:30616"/>
    </ligand>
</feature>
<dbReference type="InterPro" id="IPR003877">
    <property type="entry name" value="SPRY_dom"/>
</dbReference>
<accession>A0ABP0F0F2</accession>
<dbReference type="InterPro" id="IPR017441">
    <property type="entry name" value="Protein_kinase_ATP_BS"/>
</dbReference>
<dbReference type="Gene3D" id="2.60.120.920">
    <property type="match status" value="1"/>
</dbReference>
<evidence type="ECO:0000256" key="3">
    <source>
        <dbReference type="PROSITE-ProRule" id="PRU10141"/>
    </source>
</evidence>
<dbReference type="InterPro" id="IPR013320">
    <property type="entry name" value="ConA-like_dom_sf"/>
</dbReference>
<proteinExistence type="predicted"/>
<dbReference type="InterPro" id="IPR000719">
    <property type="entry name" value="Prot_kinase_dom"/>
</dbReference>
<gene>
    <name evidence="5" type="ORF">CVLEPA_LOCUS3018</name>
</gene>
<dbReference type="InterPro" id="IPR043136">
    <property type="entry name" value="B30.2/SPRY_sf"/>
</dbReference>
<dbReference type="SMART" id="SM00220">
    <property type="entry name" value="S_TKc"/>
    <property type="match status" value="1"/>
</dbReference>
<reference evidence="5 6" key="1">
    <citation type="submission" date="2024-02" db="EMBL/GenBank/DDBJ databases">
        <authorList>
            <person name="Daric V."/>
            <person name="Darras S."/>
        </authorList>
    </citation>
    <scope>NUCLEOTIDE SEQUENCE [LARGE SCALE GENOMIC DNA]</scope>
</reference>
<name>A0ABP0F0F2_CLALP</name>
<dbReference type="PROSITE" id="PS00107">
    <property type="entry name" value="PROTEIN_KINASE_ATP"/>
    <property type="match status" value="1"/>
</dbReference>
<evidence type="ECO:0000313" key="5">
    <source>
        <dbReference type="EMBL" id="CAK8673205.1"/>
    </source>
</evidence>
<dbReference type="PROSITE" id="PS50011">
    <property type="entry name" value="PROTEIN_KINASE_DOM"/>
    <property type="match status" value="1"/>
</dbReference>
<dbReference type="PANTHER" id="PTHR44329:SF291">
    <property type="entry name" value="PROTEIN KINASE DOMAIN-CONTAINING PROTEIN"/>
    <property type="match status" value="1"/>
</dbReference>
<dbReference type="PROSITE" id="PS00108">
    <property type="entry name" value="PROTEIN_KINASE_ST"/>
    <property type="match status" value="1"/>
</dbReference>
<dbReference type="SUPFAM" id="SSF56112">
    <property type="entry name" value="Protein kinase-like (PK-like)"/>
    <property type="match status" value="1"/>
</dbReference>
<feature type="domain" description="Protein kinase" evidence="4">
    <location>
        <begin position="531"/>
        <end position="822"/>
    </location>
</feature>
<dbReference type="Pfam" id="PF00622">
    <property type="entry name" value="SPRY"/>
    <property type="match status" value="1"/>
</dbReference>
<dbReference type="SUPFAM" id="SSF49899">
    <property type="entry name" value="Concanavalin A-like lectins/glucanases"/>
    <property type="match status" value="1"/>
</dbReference>
<dbReference type="Proteomes" id="UP001642483">
    <property type="component" value="Unassembled WGS sequence"/>
</dbReference>
<sequence length="873" mass="100342">MKNWYKATGINLDGYIVRNDKSKPCHGHLVLTSSLTEKENYFEVTILHQERGKGVVVGLVPTDYNFGHNPGWAKDSFGYWPDGSICTGSLQRTCQAHPYNSKDSVGCGLRKSKLPNTVEIFFTRNGKKVWRGEVKLGQISLHPAVVLSSEVVLEITVCPKIVQEIECELLQNYKDFMEERCHVMLSDDQLRNAHECALNSNFYMINPGLKRHLLEKLTNTFDRLQIVYQEKNQEMLTKILEEVRKLSLDHYKRQVVQNVKNQWVPDDVLKDISDRAFRTAIAYFQGHCEKPVNECSIYLEYFGILENDLMQCRSCFISKNNERKENLNDVCRQFSFVCVKKYEDELQAGISQVTSLESFQSLHCKAHDAALIEFEACCSKHPEFQLLFSSSILLFLKDLQEVEFQMRKTFERQQVDLKAREEEVLMVQSNKYREIMEKKCKKVNIQDGDDLEHIHQIARCEALMMTECRDVKVSQHRFDEMIAEKKEHHRKIYQLKLELKHRSHEMEKMTKLDKMGLMTSLYHPPRDILALVEDGFLGRGTYGVVRRVFTKSHSALAVKCLPVTGSAEEISEKMRKCVEEMKLLYKVRHTNLVDIVGYTQWHGAMGILLEYLPGGTLCSLLFSEVGNRFKVPFIPAVVQLRISTEVAAAMSYLHDGSTSQQRITHGDLKPQNILLTADLHCKLSDLGGAELATCSGNTTTADAEPRHKELTPVYAAPERLRGPTKTRTSMDTFSFAMTLRAALIRKHPHQNTKEDMSPDQYVVLIRSSHYRPPLDDVDDLKASLTDEADVAIIDLLKDEMVKCWEHNPDERPSMMDVRDRLLQCLSTKDQSVIAQHVADITKYIDIKVPSYDPDACKPIQHFHPPNFDFFTFR</sequence>
<dbReference type="InterPro" id="IPR044736">
    <property type="entry name" value="Gid1/RanBPM/SPLA_SPRY"/>
</dbReference>
<organism evidence="5 6">
    <name type="scientific">Clavelina lepadiformis</name>
    <name type="common">Light-bulb sea squirt</name>
    <name type="synonym">Ascidia lepadiformis</name>
    <dbReference type="NCBI Taxonomy" id="159417"/>
    <lineage>
        <taxon>Eukaryota</taxon>
        <taxon>Metazoa</taxon>
        <taxon>Chordata</taxon>
        <taxon>Tunicata</taxon>
        <taxon>Ascidiacea</taxon>
        <taxon>Aplousobranchia</taxon>
        <taxon>Clavelinidae</taxon>
        <taxon>Clavelina</taxon>
    </lineage>
</organism>
<dbReference type="PANTHER" id="PTHR44329">
    <property type="entry name" value="SERINE/THREONINE-PROTEIN KINASE TNNI3K-RELATED"/>
    <property type="match status" value="1"/>
</dbReference>
<dbReference type="Gene3D" id="1.10.510.10">
    <property type="entry name" value="Transferase(Phosphotransferase) domain 1"/>
    <property type="match status" value="1"/>
</dbReference>
<keyword evidence="1 3" id="KW-0547">Nucleotide-binding</keyword>
<dbReference type="CDD" id="cd12885">
    <property type="entry name" value="SPRY_RanBP_like"/>
    <property type="match status" value="1"/>
</dbReference>
<keyword evidence="6" id="KW-1185">Reference proteome</keyword>
<protein>
    <recommendedName>
        <fullName evidence="4">Protein kinase domain-containing protein</fullName>
    </recommendedName>
</protein>
<dbReference type="InterPro" id="IPR051681">
    <property type="entry name" value="Ser/Thr_Kinases-Pseudokinases"/>
</dbReference>
<dbReference type="InterPro" id="IPR008271">
    <property type="entry name" value="Ser/Thr_kinase_AS"/>
</dbReference>
<comment type="caution">
    <text evidence="5">The sequence shown here is derived from an EMBL/GenBank/DDBJ whole genome shotgun (WGS) entry which is preliminary data.</text>
</comment>
<keyword evidence="2 3" id="KW-0067">ATP-binding</keyword>
<dbReference type="Pfam" id="PF00069">
    <property type="entry name" value="Pkinase"/>
    <property type="match status" value="1"/>
</dbReference>
<evidence type="ECO:0000259" key="4">
    <source>
        <dbReference type="PROSITE" id="PS50011"/>
    </source>
</evidence>